<dbReference type="RefSeq" id="WP_068398922.1">
    <property type="nucleotide sequence ID" value="NZ_CP014504.1"/>
</dbReference>
<dbReference type="Pfam" id="PF13628">
    <property type="entry name" value="DUF4142"/>
    <property type="match status" value="1"/>
</dbReference>
<evidence type="ECO:0000313" key="4">
    <source>
        <dbReference type="Proteomes" id="UP000071561"/>
    </source>
</evidence>
<dbReference type="PROSITE" id="PS51257">
    <property type="entry name" value="PROKAR_LIPOPROTEIN"/>
    <property type="match status" value="1"/>
</dbReference>
<dbReference type="PATRIC" id="fig|188932.3.peg.1680"/>
<evidence type="ECO:0000313" key="3">
    <source>
        <dbReference type="EMBL" id="AMP98529.1"/>
    </source>
</evidence>
<dbReference type="AlphaFoldDB" id="A0A127VBD3"/>
<dbReference type="Gene3D" id="1.20.1260.10">
    <property type="match status" value="1"/>
</dbReference>
<gene>
    <name evidence="3" type="ORF">AY601_1614</name>
</gene>
<protein>
    <submittedName>
        <fullName evidence="3">Membrane protein</fullName>
    </submittedName>
</protein>
<dbReference type="OrthoDB" id="883203at2"/>
<dbReference type="PANTHER" id="PTHR38593">
    <property type="entry name" value="BLR2558 PROTEIN"/>
    <property type="match status" value="1"/>
</dbReference>
<keyword evidence="4" id="KW-1185">Reference proteome</keyword>
<reference evidence="3 4" key="1">
    <citation type="submission" date="2016-03" db="EMBL/GenBank/DDBJ databases">
        <title>Complete genome sequence of Pedobacter cryoconitis PAMC 27485.</title>
        <authorList>
            <person name="Lee J."/>
            <person name="Kim O.-S."/>
        </authorList>
    </citation>
    <scope>NUCLEOTIDE SEQUENCE [LARGE SCALE GENOMIC DNA]</scope>
    <source>
        <strain evidence="3 4">PAMC 27485</strain>
    </source>
</reference>
<accession>A0A127VBD3</accession>
<dbReference type="Proteomes" id="UP000071561">
    <property type="component" value="Chromosome"/>
</dbReference>
<proteinExistence type="predicted"/>
<feature type="chain" id="PRO_5007280346" evidence="1">
    <location>
        <begin position="23"/>
        <end position="195"/>
    </location>
</feature>
<dbReference type="InterPro" id="IPR012347">
    <property type="entry name" value="Ferritin-like"/>
</dbReference>
<sequence precursor="true">MKKIIYSLSIAAAALAFQSCNSGTKDTKETADSVNKTKDTTSNVMATGGIAVEPSDAEFATKAAVGGMAEVELGKMALTKATNTQLKDFAKMMVSDHGKANEELMLIAKNKNITLPAAVDEDHQKKMNDLSKKSGKDFDKAYAEAMVDGHKSTLKLMQDESKDGKDADLKAFASKTTPVVQAHLDMINKIHDSMK</sequence>
<dbReference type="EMBL" id="CP014504">
    <property type="protein sequence ID" value="AMP98529.1"/>
    <property type="molecule type" value="Genomic_DNA"/>
</dbReference>
<evidence type="ECO:0000256" key="1">
    <source>
        <dbReference type="SAM" id="SignalP"/>
    </source>
</evidence>
<keyword evidence="1" id="KW-0732">Signal</keyword>
<dbReference type="InterPro" id="IPR025419">
    <property type="entry name" value="DUF4142"/>
</dbReference>
<organism evidence="3 4">
    <name type="scientific">Pedobacter cryoconitis</name>
    <dbReference type="NCBI Taxonomy" id="188932"/>
    <lineage>
        <taxon>Bacteria</taxon>
        <taxon>Pseudomonadati</taxon>
        <taxon>Bacteroidota</taxon>
        <taxon>Sphingobacteriia</taxon>
        <taxon>Sphingobacteriales</taxon>
        <taxon>Sphingobacteriaceae</taxon>
        <taxon>Pedobacter</taxon>
    </lineage>
</organism>
<feature type="signal peptide" evidence="1">
    <location>
        <begin position="1"/>
        <end position="22"/>
    </location>
</feature>
<dbReference type="KEGG" id="pcm:AY601_1614"/>
<name>A0A127VBD3_9SPHI</name>
<feature type="domain" description="DUF4142" evidence="2">
    <location>
        <begin position="55"/>
        <end position="189"/>
    </location>
</feature>
<dbReference type="PANTHER" id="PTHR38593:SF1">
    <property type="entry name" value="BLR2558 PROTEIN"/>
    <property type="match status" value="1"/>
</dbReference>
<evidence type="ECO:0000259" key="2">
    <source>
        <dbReference type="Pfam" id="PF13628"/>
    </source>
</evidence>